<proteinExistence type="predicted"/>
<evidence type="ECO:0000313" key="3">
    <source>
        <dbReference type="Proteomes" id="UP000694548"/>
    </source>
</evidence>
<dbReference type="SUPFAM" id="SSF54695">
    <property type="entry name" value="POZ domain"/>
    <property type="match status" value="1"/>
</dbReference>
<reference evidence="2" key="2">
    <citation type="submission" date="2025-08" db="UniProtKB">
        <authorList>
            <consortium name="Ensembl"/>
        </authorList>
    </citation>
    <scope>IDENTIFICATION</scope>
</reference>
<reference evidence="2" key="1">
    <citation type="submission" date="2014-08" db="EMBL/GenBank/DDBJ databases">
        <authorList>
            <person name="Senf B."/>
            <person name="Petzold A."/>
            <person name="Downie B.R."/>
            <person name="Koch P."/>
            <person name="Platzer M."/>
        </authorList>
    </citation>
    <scope>NUCLEOTIDE SEQUENCE [LARGE SCALE GENOMIC DNA]</scope>
    <source>
        <strain evidence="2">GRZ</strain>
    </source>
</reference>
<dbReference type="Proteomes" id="UP000694548">
    <property type="component" value="Chromosome sgr04"/>
</dbReference>
<feature type="compositionally biased region" description="Acidic residues" evidence="1">
    <location>
        <begin position="58"/>
        <end position="74"/>
    </location>
</feature>
<keyword evidence="3" id="KW-1185">Reference proteome</keyword>
<evidence type="ECO:0000313" key="2">
    <source>
        <dbReference type="Ensembl" id="ENSNFUP00015027304.1"/>
    </source>
</evidence>
<dbReference type="GeneTree" id="ENSGT00940000177672"/>
<dbReference type="Gene3D" id="3.30.710.10">
    <property type="entry name" value="Potassium Channel Kv1.1, Chain A"/>
    <property type="match status" value="1"/>
</dbReference>
<accession>A0A8C6M1V4</accession>
<evidence type="ECO:0008006" key="4">
    <source>
        <dbReference type="Google" id="ProtNLM"/>
    </source>
</evidence>
<dbReference type="Ensembl" id="ENSNFUT00015028522.1">
    <property type="protein sequence ID" value="ENSNFUP00015027304.1"/>
    <property type="gene ID" value="ENSNFUG00015013238.1"/>
</dbReference>
<dbReference type="AlphaFoldDB" id="A0A8C6M1V4"/>
<sequence length="262" mass="29239">LVESTLNCVLAPCSAGTSLKPSSRMIYSHLQPVMLFFTVRPSCRPSPSTENPTGAEYSSDDEGTQSQTDEGEGADDADEFKVYHQHDHHTYLFSTLKTFRESSILTDLTLKTEENKLSGSVGVQPWSVCLGPEVDPVGLEAILEFAYTGIISSVNRHDVQRIRAAAESLGALRVWQLCVNDEDPLSKQNEDEQIFAAEQMELSLQFIKQQWMDRVGCDVVLEALGGSLHGRYPSRWSTDFINPTLLFLYDYKCLCDALQLFS</sequence>
<dbReference type="InterPro" id="IPR011333">
    <property type="entry name" value="SKP1/BTB/POZ_sf"/>
</dbReference>
<name>A0A8C6M1V4_NOTFU</name>
<feature type="region of interest" description="Disordered" evidence="1">
    <location>
        <begin position="44"/>
        <end position="74"/>
    </location>
</feature>
<evidence type="ECO:0000256" key="1">
    <source>
        <dbReference type="SAM" id="MobiDB-lite"/>
    </source>
</evidence>
<organism evidence="2 3">
    <name type="scientific">Nothobranchius furzeri</name>
    <name type="common">Turquoise killifish</name>
    <dbReference type="NCBI Taxonomy" id="105023"/>
    <lineage>
        <taxon>Eukaryota</taxon>
        <taxon>Metazoa</taxon>
        <taxon>Chordata</taxon>
        <taxon>Craniata</taxon>
        <taxon>Vertebrata</taxon>
        <taxon>Euteleostomi</taxon>
        <taxon>Actinopterygii</taxon>
        <taxon>Neopterygii</taxon>
        <taxon>Teleostei</taxon>
        <taxon>Neoteleostei</taxon>
        <taxon>Acanthomorphata</taxon>
        <taxon>Ovalentaria</taxon>
        <taxon>Atherinomorphae</taxon>
        <taxon>Cyprinodontiformes</taxon>
        <taxon>Nothobranchiidae</taxon>
        <taxon>Nothobranchius</taxon>
    </lineage>
</organism>
<protein>
    <recommendedName>
        <fullName evidence="4">BTB domain-containing protein</fullName>
    </recommendedName>
</protein>
<reference evidence="2" key="3">
    <citation type="submission" date="2025-09" db="UniProtKB">
        <authorList>
            <consortium name="Ensembl"/>
        </authorList>
    </citation>
    <scope>IDENTIFICATION</scope>
</reference>